<feature type="transmembrane region" description="Helical" evidence="6">
    <location>
        <begin position="335"/>
        <end position="356"/>
    </location>
</feature>
<accession>A0A8H7KDV5</accession>
<comment type="subcellular location">
    <subcellularLocation>
        <location evidence="1">Membrane</location>
        <topology evidence="1">Multi-pass membrane protein</topology>
    </subcellularLocation>
</comment>
<name>A0A8H7KDV5_BIOOC</name>
<dbReference type="Proteomes" id="UP000616885">
    <property type="component" value="Unassembled WGS sequence"/>
</dbReference>
<evidence type="ECO:0000313" key="8">
    <source>
        <dbReference type="Proteomes" id="UP000616885"/>
    </source>
</evidence>
<organism evidence="7 8">
    <name type="scientific">Bionectria ochroleuca</name>
    <name type="common">Gliocladium roseum</name>
    <dbReference type="NCBI Taxonomy" id="29856"/>
    <lineage>
        <taxon>Eukaryota</taxon>
        <taxon>Fungi</taxon>
        <taxon>Dikarya</taxon>
        <taxon>Ascomycota</taxon>
        <taxon>Pezizomycotina</taxon>
        <taxon>Sordariomycetes</taxon>
        <taxon>Hypocreomycetidae</taxon>
        <taxon>Hypocreales</taxon>
        <taxon>Bionectriaceae</taxon>
        <taxon>Clonostachys</taxon>
    </lineage>
</organism>
<keyword evidence="4 6" id="KW-1133">Transmembrane helix</keyword>
<evidence type="ECO:0008006" key="9">
    <source>
        <dbReference type="Google" id="ProtNLM"/>
    </source>
</evidence>
<feature type="transmembrane region" description="Helical" evidence="6">
    <location>
        <begin position="89"/>
        <end position="109"/>
    </location>
</feature>
<evidence type="ECO:0000256" key="4">
    <source>
        <dbReference type="ARBA" id="ARBA00022989"/>
    </source>
</evidence>
<dbReference type="NCBIfam" id="TIGR00800">
    <property type="entry name" value="ncs1"/>
    <property type="match status" value="1"/>
</dbReference>
<dbReference type="PANTHER" id="PTHR30618">
    <property type="entry name" value="NCS1 FAMILY PURINE/PYRIMIDINE TRANSPORTER"/>
    <property type="match status" value="1"/>
</dbReference>
<dbReference type="GO" id="GO:0015205">
    <property type="term" value="F:nucleobase transmembrane transporter activity"/>
    <property type="evidence" value="ECO:0007669"/>
    <property type="project" value="TreeGrafter"/>
</dbReference>
<comment type="caution">
    <text evidence="7">The sequence shown here is derived from an EMBL/GenBank/DDBJ whole genome shotgun (WGS) entry which is preliminary data.</text>
</comment>
<evidence type="ECO:0000256" key="3">
    <source>
        <dbReference type="ARBA" id="ARBA00022692"/>
    </source>
</evidence>
<dbReference type="InterPro" id="IPR012681">
    <property type="entry name" value="NCS1"/>
</dbReference>
<protein>
    <recommendedName>
        <fullName evidence="9">Uracil permease</fullName>
    </recommendedName>
</protein>
<feature type="transmembrane region" description="Helical" evidence="6">
    <location>
        <begin position="129"/>
        <end position="148"/>
    </location>
</feature>
<evidence type="ECO:0000256" key="2">
    <source>
        <dbReference type="ARBA" id="ARBA00008974"/>
    </source>
</evidence>
<dbReference type="InterPro" id="IPR045225">
    <property type="entry name" value="Uracil/uridine/allantoin_perm"/>
</dbReference>
<sequence length="558" mass="60857">MEVLRARASAIKADATRKTSRHGWVLEKQPMTFADEHSWSNRDTDVTPLERRTWTSWTVLGYWMSDALSAQSWAGASAIIAVGLTWREAVYCLILGTFTVTIPLCLNGAAGAELHAPFPVIARSGYGFYFSRFAVVIRMATALFWHAIQTYSGSTAMTQVIRAIWPSYLNIPNNLPASAGITTQQMVSHFLFWSVQFPILLIPPHKLRWFFVAKTVIVLTAAVGTVIGMSRLAGGTGDIWDQHPTVSGSTKAWLIVSSMSSMTGGWATMATNVADFTRYMKRPKGVYWQTLFVPGICTLLGVLGIISTSAAKVVYGEYIWDPLELASHWDGPSGRAAAFFVGVSWCVAQIGTNLSANVISCANDMTSLWPKYINIKRGVVITTVTAGWIMVPWKIISSAASLLNFMGALGVFLAPIAAILACDYWVVKRRAVDVPALYRKNGRYSYGTRAGTNWRAVVAMLVGSVPNLPGLAAAVNPSLDIGGAKNIFDMFYLYGFTSTFLVYGALSWVWPAHDTLVEATLHEEVIIVDGMEVTNDGLHDTHIGAKSVQAETIKAAEA</sequence>
<dbReference type="GO" id="GO:0005886">
    <property type="term" value="C:plasma membrane"/>
    <property type="evidence" value="ECO:0007669"/>
    <property type="project" value="TreeGrafter"/>
</dbReference>
<evidence type="ECO:0000256" key="1">
    <source>
        <dbReference type="ARBA" id="ARBA00004141"/>
    </source>
</evidence>
<dbReference type="InterPro" id="IPR001248">
    <property type="entry name" value="Pur-cyt_permease"/>
</dbReference>
<reference evidence="7" key="1">
    <citation type="submission" date="2020-10" db="EMBL/GenBank/DDBJ databases">
        <title>High-Quality Genome Resource of Clonostachys rosea strain S41 by Oxford Nanopore Long-Read Sequencing.</title>
        <authorList>
            <person name="Wang H."/>
        </authorList>
    </citation>
    <scope>NUCLEOTIDE SEQUENCE</scope>
    <source>
        <strain evidence="7">S41</strain>
    </source>
</reference>
<feature type="transmembrane region" description="Helical" evidence="6">
    <location>
        <begin position="402"/>
        <end position="427"/>
    </location>
</feature>
<dbReference type="AlphaFoldDB" id="A0A8H7KDV5"/>
<feature type="transmembrane region" description="Helical" evidence="6">
    <location>
        <begin position="252"/>
        <end position="274"/>
    </location>
</feature>
<evidence type="ECO:0000313" key="7">
    <source>
        <dbReference type="EMBL" id="KAF9748479.1"/>
    </source>
</evidence>
<keyword evidence="5 6" id="KW-0472">Membrane</keyword>
<dbReference type="Gene3D" id="1.10.4160.10">
    <property type="entry name" value="Hydantoin permease"/>
    <property type="match status" value="1"/>
</dbReference>
<feature type="transmembrane region" description="Helical" evidence="6">
    <location>
        <begin position="491"/>
        <end position="510"/>
    </location>
</feature>
<evidence type="ECO:0000256" key="5">
    <source>
        <dbReference type="ARBA" id="ARBA00023136"/>
    </source>
</evidence>
<feature type="transmembrane region" description="Helical" evidence="6">
    <location>
        <begin position="209"/>
        <end position="232"/>
    </location>
</feature>
<evidence type="ECO:0000256" key="6">
    <source>
        <dbReference type="SAM" id="Phobius"/>
    </source>
</evidence>
<feature type="transmembrane region" description="Helical" evidence="6">
    <location>
        <begin position="286"/>
        <end position="315"/>
    </location>
</feature>
<dbReference type="Pfam" id="PF02133">
    <property type="entry name" value="Transp_cyt_pur"/>
    <property type="match status" value="1"/>
</dbReference>
<gene>
    <name evidence="7" type="ORF">IM811_017984</name>
</gene>
<feature type="transmembrane region" description="Helical" evidence="6">
    <location>
        <begin position="377"/>
        <end position="396"/>
    </location>
</feature>
<dbReference type="CDD" id="cd11482">
    <property type="entry name" value="SLC-NCS1sbd_NRT1-like"/>
    <property type="match status" value="1"/>
</dbReference>
<keyword evidence="3 6" id="KW-0812">Transmembrane</keyword>
<comment type="similarity">
    <text evidence="2">Belongs to the purine-cytosine permease (2.A.39) family.</text>
</comment>
<dbReference type="EMBL" id="JADCTT010000009">
    <property type="protein sequence ID" value="KAF9748479.1"/>
    <property type="molecule type" value="Genomic_DNA"/>
</dbReference>
<proteinExistence type="inferred from homology"/>
<dbReference type="PANTHER" id="PTHR30618:SF0">
    <property type="entry name" value="PURINE-URACIL PERMEASE NCS1"/>
    <property type="match status" value="1"/>
</dbReference>